<dbReference type="OrthoDB" id="16516at2759"/>
<dbReference type="Pfam" id="PF00929">
    <property type="entry name" value="RNase_T"/>
    <property type="match status" value="1"/>
</dbReference>
<keyword evidence="3" id="KW-0378">Hydrolase</keyword>
<dbReference type="GO" id="GO:0005730">
    <property type="term" value="C:nucleolus"/>
    <property type="evidence" value="ECO:0007669"/>
    <property type="project" value="UniProtKB-ARBA"/>
</dbReference>
<evidence type="ECO:0000256" key="5">
    <source>
        <dbReference type="ARBA" id="ARBA00023242"/>
    </source>
</evidence>
<dbReference type="GO" id="GO:0000175">
    <property type="term" value="F:3'-5'-RNA exonuclease activity"/>
    <property type="evidence" value="ECO:0007669"/>
    <property type="project" value="InterPro"/>
</dbReference>
<gene>
    <name evidence="7" type="ORF">D5F01_LYC05541</name>
</gene>
<comment type="caution">
    <text evidence="7">The sequence shown here is derived from an EMBL/GenBank/DDBJ whole genome shotgun (WGS) entry which is preliminary data.</text>
</comment>
<dbReference type="GO" id="GO:0003676">
    <property type="term" value="F:nucleic acid binding"/>
    <property type="evidence" value="ECO:0007669"/>
    <property type="project" value="InterPro"/>
</dbReference>
<dbReference type="PANTHER" id="PTHR12801">
    <property type="entry name" value="RNA EXONUCLEASE REXO1 / RECO3 FAMILY MEMBER-RELATED"/>
    <property type="match status" value="1"/>
</dbReference>
<dbReference type="InterPro" id="IPR013520">
    <property type="entry name" value="Ribonucl_H"/>
</dbReference>
<feature type="compositionally biased region" description="Polar residues" evidence="6">
    <location>
        <begin position="83"/>
        <end position="94"/>
    </location>
</feature>
<feature type="region of interest" description="Disordered" evidence="6">
    <location>
        <begin position="53"/>
        <end position="106"/>
    </location>
</feature>
<dbReference type="SUPFAM" id="SSF53098">
    <property type="entry name" value="Ribonuclease H-like"/>
    <property type="match status" value="1"/>
</dbReference>
<dbReference type="Gene3D" id="3.30.420.10">
    <property type="entry name" value="Ribonuclease H-like superfamily/Ribonuclease H"/>
    <property type="match status" value="1"/>
</dbReference>
<dbReference type="CDD" id="cd06149">
    <property type="entry name" value="ISG20"/>
    <property type="match status" value="1"/>
</dbReference>
<accession>A0A0F8ATA9</accession>
<dbReference type="InterPro" id="IPR047021">
    <property type="entry name" value="REXO1/3/4-like"/>
</dbReference>
<dbReference type="SMART" id="SM00479">
    <property type="entry name" value="EXOIII"/>
    <property type="match status" value="1"/>
</dbReference>
<comment type="subcellular location">
    <subcellularLocation>
        <location evidence="1">Nucleus</location>
    </subcellularLocation>
</comment>
<keyword evidence="8" id="KW-1185">Reference proteome</keyword>
<dbReference type="Proteomes" id="UP000424527">
    <property type="component" value="Unassembled WGS sequence"/>
</dbReference>
<evidence type="ECO:0000256" key="2">
    <source>
        <dbReference type="ARBA" id="ARBA00022722"/>
    </source>
</evidence>
<dbReference type="PANTHER" id="PTHR12801:SF57">
    <property type="entry name" value="APOPTOSIS-ENHANCING NUCLEASE"/>
    <property type="match status" value="1"/>
</dbReference>
<evidence type="ECO:0000256" key="4">
    <source>
        <dbReference type="ARBA" id="ARBA00022839"/>
    </source>
</evidence>
<dbReference type="AlphaFoldDB" id="A0A0F8ATA9"/>
<evidence type="ECO:0000256" key="6">
    <source>
        <dbReference type="SAM" id="MobiDB-lite"/>
    </source>
</evidence>
<dbReference type="EMBL" id="REGW02000005">
    <property type="protein sequence ID" value="KAE8296777.1"/>
    <property type="molecule type" value="Genomic_DNA"/>
</dbReference>
<reference evidence="7 8" key="1">
    <citation type="submission" date="2019-07" db="EMBL/GenBank/DDBJ databases">
        <title>Chromosome genome assembly for large yellow croaker.</title>
        <authorList>
            <person name="Xiao S."/>
        </authorList>
    </citation>
    <scope>NUCLEOTIDE SEQUENCE [LARGE SCALE GENOMIC DNA]</scope>
    <source>
        <strain evidence="7">JMULYC20181020</strain>
        <tissue evidence="7">Muscle</tissue>
    </source>
</reference>
<dbReference type="InterPro" id="IPR037433">
    <property type="entry name" value="ISG20_DEDDh"/>
</dbReference>
<dbReference type="InterPro" id="IPR036397">
    <property type="entry name" value="RNaseH_sf"/>
</dbReference>
<dbReference type="KEGG" id="lco:104922394"/>
<evidence type="ECO:0000256" key="3">
    <source>
        <dbReference type="ARBA" id="ARBA00022801"/>
    </source>
</evidence>
<organism evidence="7 8">
    <name type="scientific">Larimichthys crocea</name>
    <name type="common">Large yellow croaker</name>
    <name type="synonym">Pseudosciaena crocea</name>
    <dbReference type="NCBI Taxonomy" id="215358"/>
    <lineage>
        <taxon>Eukaryota</taxon>
        <taxon>Metazoa</taxon>
        <taxon>Chordata</taxon>
        <taxon>Craniata</taxon>
        <taxon>Vertebrata</taxon>
        <taxon>Euteleostomi</taxon>
        <taxon>Actinopterygii</taxon>
        <taxon>Neopterygii</taxon>
        <taxon>Teleostei</taxon>
        <taxon>Neoteleostei</taxon>
        <taxon>Acanthomorphata</taxon>
        <taxon>Eupercaria</taxon>
        <taxon>Sciaenidae</taxon>
        <taxon>Larimichthys</taxon>
    </lineage>
</organism>
<keyword evidence="2" id="KW-0540">Nuclease</keyword>
<sequence length="352" mass="39908">MMAQPSKRNKAASWGLLNNYRYLYKKNLMLHTTENGRARKKCQQKIIMANMKRKMTDNHNDLLDTNERVKKTKSSDTDRECQRTVSSENKSSDTPEPGLSVSEPKASDHYSLVTALRDSWEVDSGFSSEASPPASGRSSPCLSSCATTVVALDCEMVGTGPGGRRSELARCSILDYRGNILYDKYVRPCQPVTDYRTRWSGIRRHHLHDATPFAQAREEILSILEGKVVVGHSVYNDFEVLDVLHPSHMVRDTCTTRLLSRLAGFPRERCASLKILASKLLSRRIQVEQRGHCSVEDARAALDLYKLVEGEWEQELRNKLRDDDAPHEPSFAASNHYMQDEYWPDDVIADSQ</sequence>
<dbReference type="eggNOG" id="KOG2249">
    <property type="taxonomic scope" value="Eukaryota"/>
</dbReference>
<keyword evidence="5" id="KW-0539">Nucleus</keyword>
<feature type="compositionally biased region" description="Basic and acidic residues" evidence="6">
    <location>
        <begin position="54"/>
        <end position="82"/>
    </location>
</feature>
<evidence type="ECO:0000313" key="7">
    <source>
        <dbReference type="EMBL" id="KAE8296777.1"/>
    </source>
</evidence>
<dbReference type="InterPro" id="IPR012337">
    <property type="entry name" value="RNaseH-like_sf"/>
</dbReference>
<dbReference type="FunFam" id="3.30.420.10:FF:000007">
    <property type="entry name" value="Interferon-stimulated exonuclease gene 20"/>
    <property type="match status" value="1"/>
</dbReference>
<evidence type="ECO:0000313" key="8">
    <source>
        <dbReference type="Proteomes" id="UP000424527"/>
    </source>
</evidence>
<keyword evidence="4" id="KW-0269">Exonuclease</keyword>
<evidence type="ECO:0000256" key="1">
    <source>
        <dbReference type="ARBA" id="ARBA00004123"/>
    </source>
</evidence>
<name>A0A0F8ATA9_LARCR</name>
<proteinExistence type="predicted"/>
<protein>
    <submittedName>
        <fullName evidence="7">Apoptosis-enhancing nuclease</fullName>
    </submittedName>
</protein>